<sequence length="46" mass="5032">MAKLIRNNLPKNLVRRYQAGLSVTTHSVCMTAISGARPMVSGTKMK</sequence>
<organism evidence="2 6">
    <name type="scientific">Mycobacterium tuberculosis</name>
    <dbReference type="NCBI Taxonomy" id="1773"/>
    <lineage>
        <taxon>Bacteria</taxon>
        <taxon>Bacillati</taxon>
        <taxon>Actinomycetota</taxon>
        <taxon>Actinomycetes</taxon>
        <taxon>Mycobacteriales</taxon>
        <taxon>Mycobacteriaceae</taxon>
        <taxon>Mycobacterium</taxon>
        <taxon>Mycobacterium tuberculosis complex</taxon>
    </lineage>
</organism>
<dbReference type="EMBL" id="CGCX01000721">
    <property type="protein sequence ID" value="CFR82368.1"/>
    <property type="molecule type" value="Genomic_DNA"/>
</dbReference>
<evidence type="ECO:0000313" key="5">
    <source>
        <dbReference type="Proteomes" id="UP000046680"/>
    </source>
</evidence>
<dbReference type="Proteomes" id="UP000046680">
    <property type="component" value="Unassembled WGS sequence"/>
</dbReference>
<dbReference type="AlphaFoldDB" id="A0A654ZUF4"/>
<evidence type="ECO:0000313" key="4">
    <source>
        <dbReference type="Proteomes" id="UP000039217"/>
    </source>
</evidence>
<proteinExistence type="predicted"/>
<reference evidence="4 5" key="1">
    <citation type="submission" date="2015-03" db="EMBL/GenBank/DDBJ databases">
        <authorList>
            <consortium name="Pathogen Informatics"/>
        </authorList>
    </citation>
    <scope>NUCLEOTIDE SEQUENCE [LARGE SCALE GENOMIC DNA]</scope>
    <source>
        <strain evidence="2 6">Bir 185</strain>
        <strain evidence="1 5">C09601061</strain>
        <strain evidence="3 4">D00501624</strain>
    </source>
</reference>
<gene>
    <name evidence="1" type="ORF">ERS007657_02043</name>
    <name evidence="3" type="ORF">ERS007661_01817</name>
    <name evidence="2" type="ORF">ERS027659_00811</name>
</gene>
<protein>
    <submittedName>
        <fullName evidence="2">Uncharacterized protein</fullName>
    </submittedName>
</protein>
<dbReference type="EMBL" id="CQQC01000552">
    <property type="protein sequence ID" value="CNV20454.1"/>
    <property type="molecule type" value="Genomic_DNA"/>
</dbReference>
<dbReference type="Proteomes" id="UP000039217">
    <property type="component" value="Unassembled WGS sequence"/>
</dbReference>
<evidence type="ECO:0000313" key="3">
    <source>
        <dbReference type="EMBL" id="CNV20454.1"/>
    </source>
</evidence>
<evidence type="ECO:0000313" key="6">
    <source>
        <dbReference type="Proteomes" id="UP000050164"/>
    </source>
</evidence>
<evidence type="ECO:0000313" key="1">
    <source>
        <dbReference type="EMBL" id="CFR82368.1"/>
    </source>
</evidence>
<dbReference type="EMBL" id="CNFT01000123">
    <property type="protein sequence ID" value="CKR15333.1"/>
    <property type="molecule type" value="Genomic_DNA"/>
</dbReference>
<dbReference type="Proteomes" id="UP000050164">
    <property type="component" value="Unassembled WGS sequence"/>
</dbReference>
<evidence type="ECO:0000313" key="2">
    <source>
        <dbReference type="EMBL" id="CKR15333.1"/>
    </source>
</evidence>
<name>A0A654ZUF4_MYCTX</name>
<accession>A0A654ZUF4</accession>